<protein>
    <recommendedName>
        <fullName evidence="2">8-amino-7-oxononanoate synthase</fullName>
        <ecNumber evidence="2">2.3.1.47</ecNumber>
    </recommendedName>
    <alternativeName>
        <fullName evidence="4">7-keto-8-amino-pelargonic acid synthase</fullName>
    </alternativeName>
    <alternativeName>
        <fullName evidence="5">8-amino-7-ketopelargonate synthase</fullName>
    </alternativeName>
</protein>
<dbReference type="SUPFAM" id="SSF53383">
    <property type="entry name" value="PLP-dependent transferases"/>
    <property type="match status" value="1"/>
</dbReference>
<dbReference type="InterPro" id="IPR015424">
    <property type="entry name" value="PyrdxlP-dep_Trfase"/>
</dbReference>
<dbReference type="InterPro" id="IPR015422">
    <property type="entry name" value="PyrdxlP-dep_Trfase_small"/>
</dbReference>
<comment type="catalytic activity">
    <reaction evidence="6">
        <text>6-carboxyhexanoyl-[ACP] + L-alanine + H(+) = (8S)-8-amino-7-oxononanoate + holo-[ACP] + CO2</text>
        <dbReference type="Rhea" id="RHEA:42288"/>
        <dbReference type="Rhea" id="RHEA-COMP:9685"/>
        <dbReference type="Rhea" id="RHEA-COMP:9955"/>
        <dbReference type="ChEBI" id="CHEBI:15378"/>
        <dbReference type="ChEBI" id="CHEBI:16526"/>
        <dbReference type="ChEBI" id="CHEBI:57972"/>
        <dbReference type="ChEBI" id="CHEBI:64479"/>
        <dbReference type="ChEBI" id="CHEBI:78846"/>
        <dbReference type="ChEBI" id="CHEBI:149468"/>
        <dbReference type="EC" id="2.3.1.47"/>
    </reaction>
</comment>
<reference evidence="8 9" key="1">
    <citation type="journal article" date="2008" name="Genome Res.">
        <title>Insights from the complete genome sequence of Mycobacterium marinum on the evolution of Mycobacterium tuberculosis.</title>
        <authorList>
            <person name="Stinear T.P."/>
            <person name="Seemann T."/>
            <person name="Harrison P.F."/>
            <person name="Jenkin G.A."/>
            <person name="Davies J.K."/>
            <person name="Johnson P.D."/>
            <person name="Abdellah Z."/>
            <person name="Arrowsmith C."/>
            <person name="Chillingworth T."/>
            <person name="Churcher C."/>
            <person name="Clarke K."/>
            <person name="Cronin A."/>
            <person name="Davis P."/>
            <person name="Goodhead I."/>
            <person name="Holroyd N."/>
            <person name="Jagels K."/>
            <person name="Lord A."/>
            <person name="Moule S."/>
            <person name="Mungall K."/>
            <person name="Norbertczak H."/>
            <person name="Quail M.A."/>
            <person name="Rabbinowitsch E."/>
            <person name="Walker D."/>
            <person name="White B."/>
            <person name="Whitehead S."/>
            <person name="Small P.L."/>
            <person name="Brosch R."/>
            <person name="Ramakrishnan L."/>
            <person name="Fischbach M.A."/>
            <person name="Parkhill J."/>
            <person name="Cole S.T."/>
        </authorList>
    </citation>
    <scope>NUCLEOTIDE SEQUENCE [LARGE SCALE GENOMIC DNA]</scope>
    <source>
        <strain evidence="9">ATCC BAA-535 / M</strain>
    </source>
</reference>
<comment type="cofactor">
    <cofactor evidence="1">
        <name>pyridoxal 5'-phosphate</name>
        <dbReference type="ChEBI" id="CHEBI:597326"/>
    </cofactor>
</comment>
<dbReference type="GO" id="GO:0030170">
    <property type="term" value="F:pyridoxal phosphate binding"/>
    <property type="evidence" value="ECO:0007669"/>
    <property type="project" value="InterPro"/>
</dbReference>
<dbReference type="STRING" id="216594.MMAR_4628"/>
<accession>B2HF69</accession>
<name>B2HF69_MYCMM</name>
<keyword evidence="9" id="KW-1185">Reference proteome</keyword>
<evidence type="ECO:0000256" key="6">
    <source>
        <dbReference type="ARBA" id="ARBA00047715"/>
    </source>
</evidence>
<evidence type="ECO:0000259" key="7">
    <source>
        <dbReference type="Pfam" id="PF00155"/>
    </source>
</evidence>
<dbReference type="InterPro" id="IPR004839">
    <property type="entry name" value="Aminotransferase_I/II_large"/>
</dbReference>
<evidence type="ECO:0000313" key="8">
    <source>
        <dbReference type="EMBL" id="ACC43031.1"/>
    </source>
</evidence>
<gene>
    <name evidence="8" type="primary">bioF2_1</name>
    <name evidence="8" type="ordered locus">MMAR_4628</name>
</gene>
<dbReference type="HOGENOM" id="CLU_015846_11_3_11"/>
<evidence type="ECO:0000256" key="4">
    <source>
        <dbReference type="ARBA" id="ARBA00032610"/>
    </source>
</evidence>
<dbReference type="InterPro" id="IPR015421">
    <property type="entry name" value="PyrdxlP-dep_Trfase_major"/>
</dbReference>
<dbReference type="Pfam" id="PF00155">
    <property type="entry name" value="Aminotran_1_2"/>
    <property type="match status" value="1"/>
</dbReference>
<dbReference type="KEGG" id="mmi:MMAR_4628"/>
<proteinExistence type="predicted"/>
<dbReference type="Proteomes" id="UP000001190">
    <property type="component" value="Chromosome"/>
</dbReference>
<dbReference type="Gene3D" id="3.90.1150.10">
    <property type="entry name" value="Aspartate Aminotransferase, domain 1"/>
    <property type="match status" value="1"/>
</dbReference>
<evidence type="ECO:0000256" key="1">
    <source>
        <dbReference type="ARBA" id="ARBA00001933"/>
    </source>
</evidence>
<dbReference type="EC" id="2.3.1.47" evidence="2"/>
<evidence type="ECO:0000313" key="9">
    <source>
        <dbReference type="Proteomes" id="UP000001190"/>
    </source>
</evidence>
<feature type="domain" description="Aminotransferase class I/classII large" evidence="7">
    <location>
        <begin position="75"/>
        <end position="427"/>
    </location>
</feature>
<dbReference type="GO" id="GO:0008710">
    <property type="term" value="F:8-amino-7-oxononanoate synthase activity"/>
    <property type="evidence" value="ECO:0007669"/>
    <property type="project" value="UniProtKB-EC"/>
</dbReference>
<dbReference type="InterPro" id="IPR050087">
    <property type="entry name" value="AON_synthase_class-II"/>
</dbReference>
<dbReference type="PANTHER" id="PTHR13693">
    <property type="entry name" value="CLASS II AMINOTRANSFERASE/8-AMINO-7-OXONONANOATE SYNTHASE"/>
    <property type="match status" value="1"/>
</dbReference>
<dbReference type="EMBL" id="CP000854">
    <property type="protein sequence ID" value="ACC43031.1"/>
    <property type="molecule type" value="Genomic_DNA"/>
</dbReference>
<dbReference type="eggNOG" id="COG0156">
    <property type="taxonomic scope" value="Bacteria"/>
</dbReference>
<keyword evidence="3" id="KW-0808">Transferase</keyword>
<evidence type="ECO:0000256" key="3">
    <source>
        <dbReference type="ARBA" id="ARBA00022679"/>
    </source>
</evidence>
<evidence type="ECO:0000256" key="5">
    <source>
        <dbReference type="ARBA" id="ARBA00033381"/>
    </source>
</evidence>
<dbReference type="AlphaFoldDB" id="B2HF69"/>
<evidence type="ECO:0000256" key="2">
    <source>
        <dbReference type="ARBA" id="ARBA00013187"/>
    </source>
</evidence>
<dbReference type="Gene3D" id="3.40.640.10">
    <property type="entry name" value="Type I PLP-dependent aspartate aminotransferase-like (Major domain)"/>
    <property type="match status" value="1"/>
</dbReference>
<organism evidence="8 9">
    <name type="scientific">Mycobacterium marinum (strain ATCC BAA-535 / M)</name>
    <dbReference type="NCBI Taxonomy" id="216594"/>
    <lineage>
        <taxon>Bacteria</taxon>
        <taxon>Bacillati</taxon>
        <taxon>Actinomycetota</taxon>
        <taxon>Actinomycetes</taxon>
        <taxon>Mycobacteriales</taxon>
        <taxon>Mycobacteriaceae</taxon>
        <taxon>Mycobacterium</taxon>
        <taxon>Mycobacterium ulcerans group</taxon>
    </lineage>
</organism>
<sequence>MRIATLAVSRSTFRKKHLRANDQRQGLGAQIMDLFDKFVAVDEPLLHISRATHGIATYPKLDGPVGAHMRWQDREQIVWSINNYLGIANLPEVREADVEFARLYGFARPMGSRMMCGETDILEQLEEELANYVKKPAALFLNYGYQGMASLIDSLTTSSDWIVLDSQCHACIIDGVRLKKKGGLDQTRTFSHNNIDELQACLAEIDRVRSADAGVLVITEGVFGMSGDQGALREIVELKKTYDFRLLVDDAHGFGALGATGSGAGEEQGVQDGIDLYFSTFAKAAAGTGAFVASEANVIWKLRYTMRSQIFSRGLPLPIIAGNLFRFELLRTRHDLRQRAHAIAHELQTSLTDKGFDIGNTQSLVTPVFLQMDPLLTLEFLNRMRHEHNVFCSGVMYPVVPPGVVQLRLVSTASHDTADVEPTVNAIASLYDELVPNRDRDLSPAPELGAV</sequence>